<reference evidence="2 3" key="1">
    <citation type="submission" date="2024-02" db="EMBL/GenBank/DDBJ databases">
        <title>Discinaceae phylogenomics.</title>
        <authorList>
            <person name="Dirks A.C."/>
            <person name="James T.Y."/>
        </authorList>
    </citation>
    <scope>NUCLEOTIDE SEQUENCE [LARGE SCALE GENOMIC DNA]</scope>
    <source>
        <strain evidence="2 3">ACD0624</strain>
    </source>
</reference>
<name>A0ABR3G5L1_9PEZI</name>
<evidence type="ECO:0000256" key="1">
    <source>
        <dbReference type="SAM" id="MobiDB-lite"/>
    </source>
</evidence>
<evidence type="ECO:0000313" key="3">
    <source>
        <dbReference type="Proteomes" id="UP001447188"/>
    </source>
</evidence>
<sequence>MKKRRCREDERRWGDPETERRDRSGGDTDADSDSQREQDHIFAAANIIAHKRAAKRQIGETQSAEAASDDVATEDAAGGEPAAVGSAYSGRDTNAN</sequence>
<gene>
    <name evidence="2" type="ORF">Q9L58_009910</name>
</gene>
<feature type="region of interest" description="Disordered" evidence="1">
    <location>
        <begin position="52"/>
        <end position="96"/>
    </location>
</feature>
<feature type="compositionally biased region" description="Basic and acidic residues" evidence="1">
    <location>
        <begin position="1"/>
        <end position="26"/>
    </location>
</feature>
<dbReference type="Proteomes" id="UP001447188">
    <property type="component" value="Unassembled WGS sequence"/>
</dbReference>
<accession>A0ABR3G5L1</accession>
<dbReference type="EMBL" id="JBBBZM010000279">
    <property type="protein sequence ID" value="KAL0631229.1"/>
    <property type="molecule type" value="Genomic_DNA"/>
</dbReference>
<comment type="caution">
    <text evidence="2">The sequence shown here is derived from an EMBL/GenBank/DDBJ whole genome shotgun (WGS) entry which is preliminary data.</text>
</comment>
<keyword evidence="3" id="KW-1185">Reference proteome</keyword>
<evidence type="ECO:0000313" key="2">
    <source>
        <dbReference type="EMBL" id="KAL0631229.1"/>
    </source>
</evidence>
<protein>
    <submittedName>
        <fullName evidence="2">Uncharacterized protein</fullName>
    </submittedName>
</protein>
<organism evidence="2 3">
    <name type="scientific">Discina gigas</name>
    <dbReference type="NCBI Taxonomy" id="1032678"/>
    <lineage>
        <taxon>Eukaryota</taxon>
        <taxon>Fungi</taxon>
        <taxon>Dikarya</taxon>
        <taxon>Ascomycota</taxon>
        <taxon>Pezizomycotina</taxon>
        <taxon>Pezizomycetes</taxon>
        <taxon>Pezizales</taxon>
        <taxon>Discinaceae</taxon>
        <taxon>Discina</taxon>
    </lineage>
</organism>
<feature type="region of interest" description="Disordered" evidence="1">
    <location>
        <begin position="1"/>
        <end position="39"/>
    </location>
</feature>
<proteinExistence type="predicted"/>